<gene>
    <name evidence="7" type="ORF">OT_ostta01g02350</name>
</gene>
<feature type="compositionally biased region" description="Basic and acidic residues" evidence="5">
    <location>
        <begin position="87"/>
        <end position="96"/>
    </location>
</feature>
<evidence type="ECO:0000259" key="6">
    <source>
        <dbReference type="Pfam" id="PF12816"/>
    </source>
</evidence>
<dbReference type="GO" id="GO:0006623">
    <property type="term" value="P:protein targeting to vacuole"/>
    <property type="evidence" value="ECO:0007669"/>
    <property type="project" value="InterPro"/>
</dbReference>
<dbReference type="OrthoDB" id="289913at2759"/>
<dbReference type="KEGG" id="ota:OT_ostta01g02350"/>
<feature type="compositionally biased region" description="Acidic residues" evidence="5">
    <location>
        <begin position="97"/>
        <end position="109"/>
    </location>
</feature>
<dbReference type="FunCoup" id="A0A090LXU8">
    <property type="interactions" value="1565"/>
</dbReference>
<dbReference type="InParanoid" id="A0A090LXU8"/>
<dbReference type="InterPro" id="IPR045111">
    <property type="entry name" value="Vps41/Vps8"/>
</dbReference>
<name>A0A090LXU8_OSTTA</name>
<comment type="caution">
    <text evidence="7">The sequence shown here is derived from an EMBL/GenBank/DDBJ whole genome shotgun (WGS) entry which is preliminary data.</text>
</comment>
<dbReference type="InterPro" id="IPR001680">
    <property type="entry name" value="WD40_rpt"/>
</dbReference>
<feature type="repeat" description="WD" evidence="4">
    <location>
        <begin position="241"/>
        <end position="275"/>
    </location>
</feature>
<dbReference type="InterPro" id="IPR025941">
    <property type="entry name" value="Vps8_central_dom"/>
</dbReference>
<dbReference type="SUPFAM" id="SSF50978">
    <property type="entry name" value="WD40 repeat-like"/>
    <property type="match status" value="1"/>
</dbReference>
<dbReference type="InterPro" id="IPR036322">
    <property type="entry name" value="WD40_repeat_dom_sf"/>
</dbReference>
<dbReference type="Pfam" id="PF23410">
    <property type="entry name" value="Beta-prop_VPS8"/>
    <property type="match status" value="1"/>
</dbReference>
<dbReference type="RefSeq" id="XP_022838203.1">
    <property type="nucleotide sequence ID" value="XM_022985313.1"/>
</dbReference>
<organism evidence="7 8">
    <name type="scientific">Ostreococcus tauri</name>
    <name type="common">Marine green alga</name>
    <dbReference type="NCBI Taxonomy" id="70448"/>
    <lineage>
        <taxon>Eukaryota</taxon>
        <taxon>Viridiplantae</taxon>
        <taxon>Chlorophyta</taxon>
        <taxon>Mamiellophyceae</taxon>
        <taxon>Mamiellales</taxon>
        <taxon>Bathycoccaceae</taxon>
        <taxon>Ostreococcus</taxon>
    </lineage>
</organism>
<proteinExistence type="inferred from homology"/>
<evidence type="ECO:0000256" key="4">
    <source>
        <dbReference type="PROSITE-ProRule" id="PRU00221"/>
    </source>
</evidence>
<dbReference type="EMBL" id="CAID01000001">
    <property type="protein sequence ID" value="CEF96631.1"/>
    <property type="molecule type" value="Genomic_DNA"/>
</dbReference>
<feature type="compositionally biased region" description="Acidic residues" evidence="5">
    <location>
        <begin position="11"/>
        <end position="25"/>
    </location>
</feature>
<dbReference type="Gene3D" id="2.130.10.10">
    <property type="entry name" value="YVTN repeat-like/Quinoprotein amine dehydrogenase"/>
    <property type="match status" value="1"/>
</dbReference>
<dbReference type="GO" id="GO:0034058">
    <property type="term" value="P:endosomal vesicle fusion"/>
    <property type="evidence" value="ECO:0007669"/>
    <property type="project" value="TreeGrafter"/>
</dbReference>
<feature type="region of interest" description="Disordered" evidence="5">
    <location>
        <begin position="1"/>
        <end position="54"/>
    </location>
</feature>
<evidence type="ECO:0000313" key="8">
    <source>
        <dbReference type="Proteomes" id="UP000009170"/>
    </source>
</evidence>
<dbReference type="PROSITE" id="PS50082">
    <property type="entry name" value="WD_REPEATS_2"/>
    <property type="match status" value="1"/>
</dbReference>
<feature type="region of interest" description="Disordered" evidence="5">
    <location>
        <begin position="82"/>
        <end position="110"/>
    </location>
</feature>
<dbReference type="GO" id="GO:0030897">
    <property type="term" value="C:HOPS complex"/>
    <property type="evidence" value="ECO:0007669"/>
    <property type="project" value="TreeGrafter"/>
</dbReference>
<protein>
    <submittedName>
        <fullName evidence="7">Clathrin, heavy chain/VPS, 7-fold repeat</fullName>
    </submittedName>
</protein>
<reference evidence="8" key="1">
    <citation type="journal article" date="2006" name="Proc. Natl. Acad. Sci. U.S.A.">
        <title>Genome analysis of the smallest free-living eukaryote Ostreococcus tauri unveils many unique features.</title>
        <authorList>
            <person name="Derelle E."/>
            <person name="Ferraz C."/>
            <person name="Rombauts S."/>
            <person name="Rouze P."/>
            <person name="Worden A.Z."/>
            <person name="Robbens S."/>
            <person name="Partensky F."/>
            <person name="Degroeve S."/>
            <person name="Echeynie S."/>
            <person name="Cooke R."/>
            <person name="Saeys Y."/>
            <person name="Wuyts J."/>
            <person name="Jabbari K."/>
            <person name="Bowler C."/>
            <person name="Panaud O."/>
            <person name="Piegu B."/>
            <person name="Ball S.G."/>
            <person name="Ral J.-P."/>
            <person name="Bouget F.-Y."/>
            <person name="Piganeau G."/>
            <person name="De Baets B."/>
            <person name="Picard A."/>
            <person name="Delseny M."/>
            <person name="Demaille J."/>
            <person name="Van de Peer Y."/>
            <person name="Moreau H."/>
        </authorList>
    </citation>
    <scope>NUCLEOTIDE SEQUENCE [LARGE SCALE GENOMIC DNA]</scope>
    <source>
        <strain evidence="8">OTTH 0595 / CCAP 157/2 / RCC745</strain>
    </source>
</reference>
<dbReference type="Pfam" id="PF12816">
    <property type="entry name" value="TPR_Vps8"/>
    <property type="match status" value="1"/>
</dbReference>
<accession>A0A090LXU8</accession>
<dbReference type="STRING" id="70448.A0A090LXU8"/>
<dbReference type="InterPro" id="IPR015943">
    <property type="entry name" value="WD40/YVTN_repeat-like_dom_sf"/>
</dbReference>
<evidence type="ECO:0000313" key="7">
    <source>
        <dbReference type="EMBL" id="CEF96631.1"/>
    </source>
</evidence>
<reference evidence="7 8" key="2">
    <citation type="journal article" date="2014" name="BMC Genomics">
        <title>An improved genome of the model marine alga Ostreococcus tauri unfolds by assessing Illumina de novo assemblies.</title>
        <authorList>
            <person name="Blanc-Mathieu R."/>
            <person name="Verhelst B."/>
            <person name="Derelle E."/>
            <person name="Rombauts S."/>
            <person name="Bouget F.Y."/>
            <person name="Carre I."/>
            <person name="Chateau A."/>
            <person name="Eyre-Walker A."/>
            <person name="Grimsley N."/>
            <person name="Moreau H."/>
            <person name="Piegu B."/>
            <person name="Rivals E."/>
            <person name="Schackwitz W."/>
            <person name="Van de Peer Y."/>
            <person name="Piganeau G."/>
        </authorList>
    </citation>
    <scope>NUCLEOTIDE SEQUENCE [LARGE SCALE GENOMIC DNA]</scope>
    <source>
        <strain evidence="8">OTTH 0595 / CCAP 157/2 / RCC745</strain>
    </source>
</reference>
<dbReference type="Proteomes" id="UP000009170">
    <property type="component" value="Unassembled WGS sequence"/>
</dbReference>
<keyword evidence="3" id="KW-0677">Repeat</keyword>
<comment type="similarity">
    <text evidence="1">Belongs to the VPS8 family.</text>
</comment>
<evidence type="ECO:0000256" key="5">
    <source>
        <dbReference type="SAM" id="MobiDB-lite"/>
    </source>
</evidence>
<feature type="domain" description="Vacuolar protein sorting-associated protein 8 central" evidence="6">
    <location>
        <begin position="694"/>
        <end position="846"/>
    </location>
</feature>
<evidence type="ECO:0000256" key="2">
    <source>
        <dbReference type="ARBA" id="ARBA00022574"/>
    </source>
</evidence>
<dbReference type="GO" id="GO:0005770">
    <property type="term" value="C:late endosome"/>
    <property type="evidence" value="ECO:0007669"/>
    <property type="project" value="TreeGrafter"/>
</dbReference>
<dbReference type="PANTHER" id="PTHR12616">
    <property type="entry name" value="VACUOLAR PROTEIN SORTING VPS41"/>
    <property type="match status" value="1"/>
</dbReference>
<dbReference type="PROSITE" id="PS00678">
    <property type="entry name" value="WD_REPEATS_1"/>
    <property type="match status" value="1"/>
</dbReference>
<keyword evidence="2 4" id="KW-0853">WD repeat</keyword>
<keyword evidence="8" id="KW-1185">Reference proteome</keyword>
<dbReference type="InterPro" id="IPR019775">
    <property type="entry name" value="WD40_repeat_CS"/>
</dbReference>
<dbReference type="GeneID" id="9834699"/>
<evidence type="ECO:0000256" key="1">
    <source>
        <dbReference type="ARBA" id="ARBA00009422"/>
    </source>
</evidence>
<sequence>MGARRWAPVGGEDDGLTSSDDDETCDSVRVDDLLVSSSSDAEDDGANAEGEIPSVRAVERLEVGEETMVKDEDVRAAVRRAARRRARGDARERDSSDAEGEGEGSESEDGLVVALAREARAFEGIHGARSTSATDAREEARRALETLRLRARSGKRRSAGNAKGSVGCVVDLSNVRRVTDAMMDTVDAGRAMCCASGAGGRVAVGTEGGFIFLERGASGETTMSILRSANNFAGISATPGVTSLCFDERGDWLLAGHDDGGLTLWDVKRNPTILKTVVGVHRTPIVALVMLAKANSSGAVDVVSSEEGGLVIHHTFSPLGMGVIRVKSSSLGERTFVIAAQALPSAATVDVNDLKEHENGVVSSYFGETSSATKGVADSAGIVALNTMNAVLVMRLNPKAEVIAKIVRPPNMASSVLPIMHWSPRWAEDIIMREGVEVCNLIVVWGASVYVLAVDVESVKPAPDKGEERSKRASNTSRIIHSWKMDSEASTTALAAAWLAQDLICILSSRNKLLIYTPSGELVERIPTGEPPVPREFVRGVTGNDAGSERVQNWHGSVTMHGVYIAILSPSRLRQGKFLGWLERVRAKKLDEDWIGAFDTLLQAYAEELPLWPALSKKYADVETTRMRVVEAFISEIPSFLDAYSRVDENEEPEYLANLTRAIFALLLVFDALDKVYAPAVFDAFLNSKCRANFLEGMVPHILTDKLRSLPAEVMQALVEHYASLGEADTIEKCVLHMDVTSLDLNQIARLCKHHGMFSALAHVFTRALNDFVTPIEAMFQASLVPAFGDKVRVRQLLLFIHKTIRGERFPIVGDELSSDVVARFRFEVMKFLLEPVDVSTFTSSESTKESIAVNTWMTAMQLIERESASTQPPPLRLLYLFLIEPKATTDVMAEFLKNWDASEIEIMGVDRQECDRMASQIVAEVAVLTANAFGSGGHTSSRSQLLTFTASLVGSGRAAVSQEIERELLEELALTSTKRDAQKREDAMVLIISRRIEEDIVLSDESRMLELARGAHFAQAEAVIHISSGDHISALKTLAGDAHRPNAAVHYVDVLLGTATAGKVMAEQVNAGPAVARAHALDAEMAKSFYEEILAIMPALAGTSADVCARIAIAHFPLAQDEVLRALSSEPVLQFQYLRQVLETVHGGGVMSEGQNMSLAELVSSTKSIVTAEMSELYLRLMCQFEPQDVLKYLQSESGKSLDQAQCLEHCREFNVMDALAYLLEALGKHDEALSIHLSSYSTGVRAMIQLSTTGGAEWARTAPAESLMKGLIIEASESLRVAIALCRRVSSGVQNGEEMWWSCLDSIVRSLLALGDGDYVRVRDMLDEQLDEVLRVMLGRVDNGHLLEMIVARYGNEDISELRKLLSRVFGNCASERDFLKAEGTVVQEEADRKVLKNETIRRRAQRGTRRTVTY</sequence>
<evidence type="ECO:0000256" key="3">
    <source>
        <dbReference type="ARBA" id="ARBA00022737"/>
    </source>
</evidence>
<dbReference type="PANTHER" id="PTHR12616:SF8">
    <property type="entry name" value="VACUOLAR PROTEIN SORTING-ASSOCIATED PROTEIN 8 HOMOLOG"/>
    <property type="match status" value="1"/>
</dbReference>